<dbReference type="OrthoDB" id="2817417at2759"/>
<protein>
    <recommendedName>
        <fullName evidence="3">F-box domain-containing protein</fullName>
    </recommendedName>
</protein>
<reference evidence="1 2" key="1">
    <citation type="journal article" date="2012" name="Appl. Environ. Microbiol.">
        <title>Short-read sequencing for genomic analysis of the brown rot fungus Fibroporia radiculosa.</title>
        <authorList>
            <person name="Tang J.D."/>
            <person name="Perkins A.D."/>
            <person name="Sonstegard T.S."/>
            <person name="Schroeder S.G."/>
            <person name="Burgess S.C."/>
            <person name="Diehl S.V."/>
        </authorList>
    </citation>
    <scope>NUCLEOTIDE SEQUENCE [LARGE SCALE GENOMIC DNA]</scope>
    <source>
        <strain evidence="1 2">TFFH 294</strain>
    </source>
</reference>
<proteinExistence type="predicted"/>
<gene>
    <name evidence="1" type="ORF">FIBRA_09272</name>
</gene>
<evidence type="ECO:0000313" key="2">
    <source>
        <dbReference type="Proteomes" id="UP000006352"/>
    </source>
</evidence>
<dbReference type="InParanoid" id="J7SCW0"/>
<organism evidence="1 2">
    <name type="scientific">Fibroporia radiculosa</name>
    <dbReference type="NCBI Taxonomy" id="599839"/>
    <lineage>
        <taxon>Eukaryota</taxon>
        <taxon>Fungi</taxon>
        <taxon>Dikarya</taxon>
        <taxon>Basidiomycota</taxon>
        <taxon>Agaricomycotina</taxon>
        <taxon>Agaricomycetes</taxon>
        <taxon>Polyporales</taxon>
        <taxon>Fibroporiaceae</taxon>
        <taxon>Fibroporia</taxon>
    </lineage>
</organism>
<dbReference type="AlphaFoldDB" id="J7SCW0"/>
<dbReference type="HOGENOM" id="CLU_036316_0_2_1"/>
<sequence length="454" mass="51240">MNVAIACSPEDVHSVADRDELENVTTVEAGEYPLSAARRFVEWSAEQNVRRSCWDASVAERTVSQLCDICPVVSSRLPTELWERIIDFITDYRLYDMRQLGQVGRGWYARCRFHSHKVLEMGNMEKKQVYRLIKTLDEPPKRCRAIETVLFDFELKPIGHFGSFAVRMVQKLPRVEFLKLWHCKWETGQLHTQVFLHVALTFGSVIKLELYDVMFPSAVVFGRLLRALPRLSTLNCLVVDFKKGCRGVGAVRVPGTLRLDAAELDGSGDVFDFLASIKVHLRHLICYGNDLEKVPELLAVTAESLLSLEVRQLHKANSVNLTPAVNLRVLAIDGVLKDMAMAFWILSRASLPKLVEVTIKSSLTDRPTAVSIQDILNSIDDDFDDSFAQMDHSLSGSQFPALRKVTFLLCYGIQFSHAPNNISEGSWRTLLSSKLPALYASGRFLAEVPTLRVW</sequence>
<evidence type="ECO:0000313" key="1">
    <source>
        <dbReference type="EMBL" id="CCM06958.1"/>
    </source>
</evidence>
<dbReference type="Proteomes" id="UP000006352">
    <property type="component" value="Unassembled WGS sequence"/>
</dbReference>
<name>J7SCW0_9APHY</name>
<accession>J7SCW0</accession>
<dbReference type="GeneID" id="24101858"/>
<evidence type="ECO:0008006" key="3">
    <source>
        <dbReference type="Google" id="ProtNLM"/>
    </source>
</evidence>
<keyword evidence="2" id="KW-1185">Reference proteome</keyword>
<dbReference type="EMBL" id="HE797585">
    <property type="protein sequence ID" value="CCM06958.1"/>
    <property type="molecule type" value="Genomic_DNA"/>
</dbReference>
<dbReference type="RefSeq" id="XP_012176979.1">
    <property type="nucleotide sequence ID" value="XM_012321589.1"/>
</dbReference>